<protein>
    <submittedName>
        <fullName evidence="1">Uncharacterized protein</fullName>
    </submittedName>
</protein>
<proteinExistence type="predicted"/>
<evidence type="ECO:0000313" key="2">
    <source>
        <dbReference type="Proteomes" id="UP000257560"/>
    </source>
</evidence>
<reference evidence="1 2" key="1">
    <citation type="submission" date="2017-08" db="EMBL/GenBank/DDBJ databases">
        <title>Complete genome sequence of bacteriophage vB_VpaS_KF5.</title>
        <authorList>
            <person name="Yu J."/>
            <person name="Kwak S.-J."/>
            <person name="Lim J.-A."/>
            <person name="Chang H.-J."/>
        </authorList>
    </citation>
    <scope>NUCLEOTIDE SEQUENCE [LARGE SCALE GENOMIC DNA]</scope>
</reference>
<gene>
    <name evidence="1" type="ORF">KF5_009</name>
</gene>
<dbReference type="EMBL" id="MF754115">
    <property type="protein sequence ID" value="ATI19319.1"/>
    <property type="molecule type" value="Genomic_DNA"/>
</dbReference>
<organism evidence="1 2">
    <name type="scientific">Vibrio phage vB_VpaS_KF5</name>
    <dbReference type="NCBI Taxonomy" id="2041476"/>
    <lineage>
        <taxon>Viruses</taxon>
        <taxon>Duplodnaviria</taxon>
        <taxon>Heunggongvirae</taxon>
        <taxon>Uroviricota</taxon>
        <taxon>Caudoviricetes</taxon>
        <taxon>Mardecavirus</taxon>
        <taxon>Mardecavirus SSP002</taxon>
    </lineage>
</organism>
<sequence>MSVEAVFEQDMQLDPDIRNSNVAGAFCVAKANLCNACQWDGTIDATMMVLLFMGVTNFDDDLIKRSVELGYFSIKLMGMVDPIRVNRGDVLVRSSTSFVVVTNEEYNRIFTNILL</sequence>
<name>A0A384X9A3_9CAUD</name>
<evidence type="ECO:0000313" key="1">
    <source>
        <dbReference type="EMBL" id="ATI19319.1"/>
    </source>
</evidence>
<dbReference type="Proteomes" id="UP000257560">
    <property type="component" value="Segment"/>
</dbReference>
<accession>A0A384X9A3</accession>